<evidence type="ECO:0000256" key="3">
    <source>
        <dbReference type="ARBA" id="ARBA00023163"/>
    </source>
</evidence>
<name>A0A4P6F1U0_9MICO</name>
<dbReference type="PROSITE" id="PS50977">
    <property type="entry name" value="HTH_TETR_2"/>
    <property type="match status" value="1"/>
</dbReference>
<evidence type="ECO:0000259" key="5">
    <source>
        <dbReference type="PROSITE" id="PS50977"/>
    </source>
</evidence>
<dbReference type="GO" id="GO:0000976">
    <property type="term" value="F:transcription cis-regulatory region binding"/>
    <property type="evidence" value="ECO:0007669"/>
    <property type="project" value="TreeGrafter"/>
</dbReference>
<dbReference type="PANTHER" id="PTHR30055:SF234">
    <property type="entry name" value="HTH-TYPE TRANSCRIPTIONAL REGULATOR BETI"/>
    <property type="match status" value="1"/>
</dbReference>
<dbReference type="Pfam" id="PF00440">
    <property type="entry name" value="TetR_N"/>
    <property type="match status" value="1"/>
</dbReference>
<dbReference type="EMBL" id="CP035493">
    <property type="protein sequence ID" value="QAY69472.1"/>
    <property type="molecule type" value="Genomic_DNA"/>
</dbReference>
<proteinExistence type="predicted"/>
<dbReference type="InterPro" id="IPR001647">
    <property type="entry name" value="HTH_TetR"/>
</dbReference>
<feature type="domain" description="HTH tetR-type" evidence="5">
    <location>
        <begin position="17"/>
        <end position="75"/>
    </location>
</feature>
<dbReference type="SUPFAM" id="SSF48498">
    <property type="entry name" value="Tetracyclin repressor-like, C-terminal domain"/>
    <property type="match status" value="1"/>
</dbReference>
<evidence type="ECO:0000313" key="7">
    <source>
        <dbReference type="Proteomes" id="UP000292118"/>
    </source>
</evidence>
<gene>
    <name evidence="6" type="ORF">ET471_04985</name>
</gene>
<evidence type="ECO:0000256" key="2">
    <source>
        <dbReference type="ARBA" id="ARBA00023125"/>
    </source>
</evidence>
<dbReference type="Gene3D" id="1.10.357.10">
    <property type="entry name" value="Tetracycline Repressor, domain 2"/>
    <property type="match status" value="1"/>
</dbReference>
<dbReference type="InterPro" id="IPR009057">
    <property type="entry name" value="Homeodomain-like_sf"/>
</dbReference>
<evidence type="ECO:0000256" key="1">
    <source>
        <dbReference type="ARBA" id="ARBA00023015"/>
    </source>
</evidence>
<dbReference type="OrthoDB" id="116659at2"/>
<accession>A0A4P6F1U0</accession>
<protein>
    <submittedName>
        <fullName evidence="6">TetR/AcrR family transcriptional regulator</fullName>
    </submittedName>
</protein>
<sequence length="192" mass="20603">MNTTADAAAPALTGARARTHRLILDTAVAQLAKDSSASLGQIADAAGIGRTTLYRYFPERADLLAALGEDARARFAAAHERAALTEGSAIGAIERLCQEYVELSDLLALYFTETLGDNGIFDEDAFVQADLRAVVERGRADGTIDAELSTEWVVSALGAFFYATWEVLSGTTASRYDVVRQLLRTVRKTLAA</sequence>
<keyword evidence="7" id="KW-1185">Reference proteome</keyword>
<feature type="DNA-binding region" description="H-T-H motif" evidence="4">
    <location>
        <begin position="38"/>
        <end position="57"/>
    </location>
</feature>
<evidence type="ECO:0000313" key="6">
    <source>
        <dbReference type="EMBL" id="QAY69472.1"/>
    </source>
</evidence>
<organism evidence="6 7">
    <name type="scientific">Xylanimonas protaetiae</name>
    <dbReference type="NCBI Taxonomy" id="2509457"/>
    <lineage>
        <taxon>Bacteria</taxon>
        <taxon>Bacillati</taxon>
        <taxon>Actinomycetota</taxon>
        <taxon>Actinomycetes</taxon>
        <taxon>Micrococcales</taxon>
        <taxon>Promicromonosporaceae</taxon>
        <taxon>Xylanimonas</taxon>
    </lineage>
</organism>
<dbReference type="SUPFAM" id="SSF46689">
    <property type="entry name" value="Homeodomain-like"/>
    <property type="match status" value="1"/>
</dbReference>
<dbReference type="KEGG" id="xya:ET471_04985"/>
<dbReference type="GO" id="GO:0003700">
    <property type="term" value="F:DNA-binding transcription factor activity"/>
    <property type="evidence" value="ECO:0007669"/>
    <property type="project" value="TreeGrafter"/>
</dbReference>
<dbReference type="PANTHER" id="PTHR30055">
    <property type="entry name" value="HTH-TYPE TRANSCRIPTIONAL REGULATOR RUTR"/>
    <property type="match status" value="1"/>
</dbReference>
<dbReference type="InterPro" id="IPR050109">
    <property type="entry name" value="HTH-type_TetR-like_transc_reg"/>
</dbReference>
<dbReference type="AlphaFoldDB" id="A0A4P6F1U0"/>
<dbReference type="Proteomes" id="UP000292118">
    <property type="component" value="Chromosome"/>
</dbReference>
<dbReference type="InterPro" id="IPR036271">
    <property type="entry name" value="Tet_transcr_reg_TetR-rel_C_sf"/>
</dbReference>
<evidence type="ECO:0000256" key="4">
    <source>
        <dbReference type="PROSITE-ProRule" id="PRU00335"/>
    </source>
</evidence>
<keyword evidence="3" id="KW-0804">Transcription</keyword>
<keyword evidence="1" id="KW-0805">Transcription regulation</keyword>
<dbReference type="RefSeq" id="WP_129186872.1">
    <property type="nucleotide sequence ID" value="NZ_CP035493.1"/>
</dbReference>
<reference evidence="6 7" key="1">
    <citation type="submission" date="2019-01" db="EMBL/GenBank/DDBJ databases">
        <title>Genome sequencing of strain FW10M-9.</title>
        <authorList>
            <person name="Heo J."/>
            <person name="Kim S.-J."/>
            <person name="Kim J.-S."/>
            <person name="Hong S.-B."/>
            <person name="Kwon S.-W."/>
        </authorList>
    </citation>
    <scope>NUCLEOTIDE SEQUENCE [LARGE SCALE GENOMIC DNA]</scope>
    <source>
        <strain evidence="6 7">FW10M-9</strain>
    </source>
</reference>
<keyword evidence="2 4" id="KW-0238">DNA-binding</keyword>